<accession>A0A4Y2F891</accession>
<protein>
    <submittedName>
        <fullName evidence="1">Uncharacterized protein</fullName>
    </submittedName>
</protein>
<reference evidence="1 2" key="1">
    <citation type="journal article" date="2019" name="Sci. Rep.">
        <title>Orb-weaving spider Araneus ventricosus genome elucidates the spidroin gene catalogue.</title>
        <authorList>
            <person name="Kono N."/>
            <person name="Nakamura H."/>
            <person name="Ohtoshi R."/>
            <person name="Moran D.A.P."/>
            <person name="Shinohara A."/>
            <person name="Yoshida Y."/>
            <person name="Fujiwara M."/>
            <person name="Mori M."/>
            <person name="Tomita M."/>
            <person name="Arakawa K."/>
        </authorList>
    </citation>
    <scope>NUCLEOTIDE SEQUENCE [LARGE SCALE GENOMIC DNA]</scope>
</reference>
<keyword evidence="2" id="KW-1185">Reference proteome</keyword>
<gene>
    <name evidence="1" type="ORF">AVEN_14886_1</name>
</gene>
<evidence type="ECO:0000313" key="2">
    <source>
        <dbReference type="Proteomes" id="UP000499080"/>
    </source>
</evidence>
<dbReference type="AlphaFoldDB" id="A0A4Y2F891"/>
<sequence>MAPHPVFYMNARNLLNRHFDLARSLALMCKRKTVMYKDIIKARNVLAGNFQRILFNCAFNKYIQLGKLPSNMHQSSPPENQGAVFKMSSFYDSLLERYDGLVVRFRLKTRRVLELLHVKSRVEVHVSSCSCCAEDWRWSGQGRFLTGYAPCPSAARCRRTEHPLPSSDQPVKKTRLRTCREGYKRRLELHFEIFLTKRHGTRCSCSSLE</sequence>
<dbReference type="Proteomes" id="UP000499080">
    <property type="component" value="Unassembled WGS sequence"/>
</dbReference>
<proteinExistence type="predicted"/>
<evidence type="ECO:0000313" key="1">
    <source>
        <dbReference type="EMBL" id="GBM36898.1"/>
    </source>
</evidence>
<name>A0A4Y2F891_ARAVE</name>
<dbReference type="EMBL" id="BGPR01000823">
    <property type="protein sequence ID" value="GBM36898.1"/>
    <property type="molecule type" value="Genomic_DNA"/>
</dbReference>
<organism evidence="1 2">
    <name type="scientific">Araneus ventricosus</name>
    <name type="common">Orbweaver spider</name>
    <name type="synonym">Epeira ventricosa</name>
    <dbReference type="NCBI Taxonomy" id="182803"/>
    <lineage>
        <taxon>Eukaryota</taxon>
        <taxon>Metazoa</taxon>
        <taxon>Ecdysozoa</taxon>
        <taxon>Arthropoda</taxon>
        <taxon>Chelicerata</taxon>
        <taxon>Arachnida</taxon>
        <taxon>Araneae</taxon>
        <taxon>Araneomorphae</taxon>
        <taxon>Entelegynae</taxon>
        <taxon>Araneoidea</taxon>
        <taxon>Araneidae</taxon>
        <taxon>Araneus</taxon>
    </lineage>
</organism>
<comment type="caution">
    <text evidence="1">The sequence shown here is derived from an EMBL/GenBank/DDBJ whole genome shotgun (WGS) entry which is preliminary data.</text>
</comment>